<sequence>MTFSRRKFIRFGISAGLTSCVQPTIASDTCKKEMQDIFVGGVTGFDSLADPSNTALLRKTCRVGLYVHGYVWTRTPADEHKAVLSVFKDTPMEVELGLAGDAQGWFEHGYKPKYIDQGIRTKRAHVNGLDSEDRLDVWKRFVGVARTYGLETISPIFSPNSRQYMTASFSSPIWNFLREGATIGGALTTDSPPHYFLQQPDAYRQFILDELTWAKHNGLRATFIISPNNSGMKFLDDTKRTVEYLVKHNAVPDAWIVENYNAGANPAYANKIGSESNEQNILGVALWLSKNAP</sequence>
<gene>
    <name evidence="1" type="ORF">DM39_591</name>
</gene>
<dbReference type="Proteomes" id="UP000029413">
    <property type="component" value="Chromosome 1"/>
</dbReference>
<proteinExistence type="predicted"/>
<organism evidence="1 2">
    <name type="scientific">Burkholderia cenocepacia</name>
    <dbReference type="NCBI Taxonomy" id="95486"/>
    <lineage>
        <taxon>Bacteria</taxon>
        <taxon>Pseudomonadati</taxon>
        <taxon>Pseudomonadota</taxon>
        <taxon>Betaproteobacteria</taxon>
        <taxon>Burkholderiales</taxon>
        <taxon>Burkholderiaceae</taxon>
        <taxon>Burkholderia</taxon>
        <taxon>Burkholderia cepacia complex</taxon>
    </lineage>
</organism>
<dbReference type="AlphaFoldDB" id="A0AAN0VLU0"/>
<name>A0AAN0VLU0_9BURK</name>
<dbReference type="KEGG" id="bcen:DM39_591"/>
<evidence type="ECO:0000313" key="1">
    <source>
        <dbReference type="EMBL" id="AIO32076.1"/>
    </source>
</evidence>
<dbReference type="EMBL" id="CP007783">
    <property type="protein sequence ID" value="AIO32076.1"/>
    <property type="molecule type" value="Genomic_DNA"/>
</dbReference>
<keyword evidence="2" id="KW-1185">Reference proteome</keyword>
<evidence type="ECO:0000313" key="2">
    <source>
        <dbReference type="Proteomes" id="UP000029413"/>
    </source>
</evidence>
<accession>A0AAN0VLU0</accession>
<reference evidence="1 2" key="1">
    <citation type="submission" date="2014-05" db="EMBL/GenBank/DDBJ databases">
        <authorList>
            <person name="Bishop-Lilly K.A."/>
            <person name="Broomall S.M."/>
            <person name="Chain P.S."/>
            <person name="Chertkov O."/>
            <person name="Coyne S.R."/>
            <person name="Daligault H.E."/>
            <person name="Davenport K.W."/>
            <person name="Erkkila T."/>
            <person name="Frey K.G."/>
            <person name="Gibbons H.S."/>
            <person name="Gu W."/>
            <person name="Jaissle J."/>
            <person name="Johnson S.L."/>
            <person name="Koroleva G.I."/>
            <person name="Ladner J.T."/>
            <person name="Lo C.-C."/>
            <person name="Minogue T.D."/>
            <person name="Munk C."/>
            <person name="Palacios G.F."/>
            <person name="Redden C.L."/>
            <person name="Rosenzweig C.N."/>
            <person name="Scholz M.B."/>
            <person name="Teshima H."/>
            <person name="Xu Y."/>
        </authorList>
    </citation>
    <scope>NUCLEOTIDE SEQUENCE [LARGE SCALE GENOMIC DNA]</scope>
    <source>
        <strain evidence="1 2">DDS 22E-1</strain>
    </source>
</reference>
<protein>
    <submittedName>
        <fullName evidence="1">Uncharacterized protein</fullName>
    </submittedName>
</protein>